<evidence type="ECO:0008006" key="3">
    <source>
        <dbReference type="Google" id="ProtNLM"/>
    </source>
</evidence>
<evidence type="ECO:0000313" key="2">
    <source>
        <dbReference type="Proteomes" id="UP000202558"/>
    </source>
</evidence>
<gene>
    <name evidence="1" type="primary">mchi_43</name>
</gene>
<accession>G5CQL2</accession>
<organism evidence="1 2">
    <name type="scientific">Megavirus chiliensis</name>
    <dbReference type="NCBI Taxonomy" id="1094892"/>
    <lineage>
        <taxon>Viruses</taxon>
        <taxon>Varidnaviria</taxon>
        <taxon>Bamfordvirae</taxon>
        <taxon>Nucleocytoviricota</taxon>
        <taxon>Megaviricetes</taxon>
        <taxon>Imitervirales</taxon>
        <taxon>Mimiviridae</taxon>
        <taxon>Megamimivirinae</taxon>
        <taxon>Megavirus</taxon>
        <taxon>Megavirus chilense</taxon>
    </lineage>
</organism>
<dbReference type="OrthoDB" id="31458at10239"/>
<name>G5CQL2_9VIRU</name>
<evidence type="ECO:0000313" key="1">
    <source>
        <dbReference type="EMBL" id="AEQ33374.1"/>
    </source>
</evidence>
<proteinExistence type="predicted"/>
<keyword evidence="2" id="KW-1185">Reference proteome</keyword>
<dbReference type="Proteomes" id="UP000202558">
    <property type="component" value="Segment"/>
</dbReference>
<dbReference type="KEGG" id="vg:11256790"/>
<protein>
    <recommendedName>
        <fullName evidence="3">SMI1/KNR4 family protein</fullName>
    </recommendedName>
</protein>
<sequence>MKINNFINFDNLGILDYKSIIHCKLDDDYKIYESYEKNPLPNNNEILSLITKAKKSFISYKKIKDKYIKGIYDKNINPHDSMNLLIYLSTDKKFYCVNFNYSDDTINLDFMGIFEKKSGNFFSITHHFSCNESGTYLCLSNNKYGIVDYDSDYTSMFKENPLDIIVDLRNIFNETYENLYED</sequence>
<dbReference type="EMBL" id="JN258408">
    <property type="protein sequence ID" value="AEQ33374.1"/>
    <property type="molecule type" value="Genomic_DNA"/>
</dbReference>
<reference evidence="1 2" key="1">
    <citation type="journal article" date="2011" name="Proc. Natl. Acad. Sci. U.S.A.">
        <title>Distant Mimivirus relative with a larger genome highlights the fundamental features of Megaviridae.</title>
        <authorList>
            <person name="Arslan D."/>
            <person name="Legendre M."/>
            <person name="Seltzer V."/>
            <person name="Abergel C."/>
            <person name="Claverie J.M."/>
        </authorList>
    </citation>
    <scope>NUCLEOTIDE SEQUENCE [LARGE SCALE GENOMIC DNA]</scope>
    <source>
        <strain evidence="1">Claverie Las Cruses</strain>
    </source>
</reference>